<dbReference type="InterPro" id="IPR002577">
    <property type="entry name" value="HTH_HxlR"/>
</dbReference>
<reference evidence="5 6" key="1">
    <citation type="submission" date="2019-06" db="EMBL/GenBank/DDBJ databases">
        <title>Sequencing the genomes of 1000 actinobacteria strains.</title>
        <authorList>
            <person name="Klenk H.-P."/>
        </authorList>
    </citation>
    <scope>NUCLEOTIDE SEQUENCE [LARGE SCALE GENOMIC DNA]</scope>
    <source>
        <strain evidence="5 6">DSM 102200</strain>
    </source>
</reference>
<dbReference type="GO" id="GO:0003677">
    <property type="term" value="F:DNA binding"/>
    <property type="evidence" value="ECO:0007669"/>
    <property type="project" value="UniProtKB-KW"/>
</dbReference>
<dbReference type="PROSITE" id="PS51118">
    <property type="entry name" value="HTH_HXLR"/>
    <property type="match status" value="1"/>
</dbReference>
<dbReference type="PANTHER" id="PTHR33204:SF18">
    <property type="entry name" value="TRANSCRIPTIONAL REGULATORY PROTEIN"/>
    <property type="match status" value="1"/>
</dbReference>
<dbReference type="Pfam" id="PF01638">
    <property type="entry name" value="HxlR"/>
    <property type="match status" value="1"/>
</dbReference>
<evidence type="ECO:0000256" key="1">
    <source>
        <dbReference type="ARBA" id="ARBA00023015"/>
    </source>
</evidence>
<dbReference type="InterPro" id="IPR036388">
    <property type="entry name" value="WH-like_DNA-bd_sf"/>
</dbReference>
<feature type="domain" description="HTH hxlR-type" evidence="4">
    <location>
        <begin position="7"/>
        <end position="104"/>
    </location>
</feature>
<keyword evidence="2" id="KW-0238">DNA-binding</keyword>
<dbReference type="Proteomes" id="UP000316096">
    <property type="component" value="Unassembled WGS sequence"/>
</dbReference>
<dbReference type="OrthoDB" id="3526217at2"/>
<evidence type="ECO:0000256" key="2">
    <source>
        <dbReference type="ARBA" id="ARBA00023125"/>
    </source>
</evidence>
<accession>A0A543CI50</accession>
<evidence type="ECO:0000313" key="6">
    <source>
        <dbReference type="Proteomes" id="UP000316096"/>
    </source>
</evidence>
<comment type="caution">
    <text evidence="5">The sequence shown here is derived from an EMBL/GenBank/DDBJ whole genome shotgun (WGS) entry which is preliminary data.</text>
</comment>
<dbReference type="SUPFAM" id="SSF46785">
    <property type="entry name" value="Winged helix' DNA-binding domain"/>
    <property type="match status" value="1"/>
</dbReference>
<proteinExistence type="predicted"/>
<gene>
    <name evidence="5" type="ORF">FB559_2327</name>
</gene>
<evidence type="ECO:0000313" key="5">
    <source>
        <dbReference type="EMBL" id="TQL96774.1"/>
    </source>
</evidence>
<evidence type="ECO:0000256" key="3">
    <source>
        <dbReference type="ARBA" id="ARBA00023163"/>
    </source>
</evidence>
<organism evidence="5 6">
    <name type="scientific">Actinoallomurus bryophytorum</name>
    <dbReference type="NCBI Taxonomy" id="1490222"/>
    <lineage>
        <taxon>Bacteria</taxon>
        <taxon>Bacillati</taxon>
        <taxon>Actinomycetota</taxon>
        <taxon>Actinomycetes</taxon>
        <taxon>Streptosporangiales</taxon>
        <taxon>Thermomonosporaceae</taxon>
        <taxon>Actinoallomurus</taxon>
    </lineage>
</organism>
<evidence type="ECO:0000259" key="4">
    <source>
        <dbReference type="PROSITE" id="PS51118"/>
    </source>
</evidence>
<dbReference type="EMBL" id="VFOZ01000001">
    <property type="protein sequence ID" value="TQL96774.1"/>
    <property type="molecule type" value="Genomic_DNA"/>
</dbReference>
<protein>
    <submittedName>
        <fullName evidence="5">HxlR family transcriptional regulator</fullName>
    </submittedName>
</protein>
<dbReference type="Gene3D" id="1.10.10.10">
    <property type="entry name" value="Winged helix-like DNA-binding domain superfamily/Winged helix DNA-binding domain"/>
    <property type="match status" value="1"/>
</dbReference>
<keyword evidence="6" id="KW-1185">Reference proteome</keyword>
<keyword evidence="3" id="KW-0804">Transcription</keyword>
<sequence>MTTPRPCSIADTLSVVGEKYSLLVLREVFFGVRRFNDMARNIGAPRDVLTARLNHLVEAGVLEKAPYSTRPLRYEYRPTEAGRELRGVLLTLLRWGDRYLADRPPLVFEHSCGADFEAKVVCRACGGDVPSDSMTPRFEVEGWGAAGQVSG</sequence>
<dbReference type="RefSeq" id="WP_141955590.1">
    <property type="nucleotide sequence ID" value="NZ_VFOZ01000001.1"/>
</dbReference>
<name>A0A543CI50_9ACTN</name>
<dbReference type="PANTHER" id="PTHR33204">
    <property type="entry name" value="TRANSCRIPTIONAL REGULATOR, MARR FAMILY"/>
    <property type="match status" value="1"/>
</dbReference>
<dbReference type="InterPro" id="IPR036390">
    <property type="entry name" value="WH_DNA-bd_sf"/>
</dbReference>
<dbReference type="AlphaFoldDB" id="A0A543CI50"/>
<keyword evidence="1" id="KW-0805">Transcription regulation</keyword>